<keyword evidence="5 7" id="KW-0508">mRNA splicing</keyword>
<dbReference type="EMBL" id="BTSX01000001">
    <property type="protein sequence ID" value="GMS79417.1"/>
    <property type="molecule type" value="Genomic_DNA"/>
</dbReference>
<evidence type="ECO:0000256" key="4">
    <source>
        <dbReference type="ARBA" id="ARBA00022728"/>
    </source>
</evidence>
<sequence length="356" mass="42868">RNHQMANRTAKDANTVKGTNPQFLVEKIIRQRIYDSLYWKEHCFALTAELIVDKGMDLRFVGGIYAGNVKPTPFLCLLLKMLQIQPDKEIAVEFIRQEDFKYLRALGAIYVRLTMTSVEMYKLLEPLYNDYRKLRWMNKMGKFEMVYMDDFIDGLLREERYCDIQLPRLQKRETLEETSELVPYKSLLEEDLGKLSSDEEEEEDDRSRKPERPKLVNRRRDRSKERERDERERRGSPRRSRSRERERDRKKDSRGGDDKGRRRSRTPEKRDDRRDRDRRGEERDHRGDVRESRRDERERRGEERERREERGGRDRDDDRRGGGDRKRRGNKDDDEKREIDEANALRAKLGLAPLDV</sequence>
<evidence type="ECO:0000256" key="1">
    <source>
        <dbReference type="ARBA" id="ARBA00004123"/>
    </source>
</evidence>
<evidence type="ECO:0000256" key="7">
    <source>
        <dbReference type="RuleBase" id="RU367025"/>
    </source>
</evidence>
<proteinExistence type="inferred from homology"/>
<feature type="non-terminal residue" evidence="9">
    <location>
        <position position="1"/>
    </location>
</feature>
<dbReference type="PANTHER" id="PTHR23142">
    <property type="entry name" value="PRE-MRNA-SPLICING FACTOR 38A-RELATED"/>
    <property type="match status" value="1"/>
</dbReference>
<comment type="similarity">
    <text evidence="2 7">Belongs to the PRP38 family.</text>
</comment>
<dbReference type="InterPro" id="IPR005037">
    <property type="entry name" value="PRP38"/>
</dbReference>
<feature type="compositionally biased region" description="Basic and acidic residues" evidence="8">
    <location>
        <begin position="222"/>
        <end position="235"/>
    </location>
</feature>
<comment type="subcellular location">
    <subcellularLocation>
        <location evidence="1 7">Nucleus</location>
    </subcellularLocation>
</comment>
<dbReference type="GO" id="GO:0000398">
    <property type="term" value="P:mRNA splicing, via spliceosome"/>
    <property type="evidence" value="ECO:0007669"/>
    <property type="project" value="UniProtKB-UniRule"/>
</dbReference>
<protein>
    <recommendedName>
        <fullName evidence="7">Pre-mRNA-splicing factor 38</fullName>
    </recommendedName>
</protein>
<comment type="caution">
    <text evidence="9">The sequence shown here is derived from an EMBL/GenBank/DDBJ whole genome shotgun (WGS) entry which is preliminary data.</text>
</comment>
<accession>A0AAV5SA40</accession>
<evidence type="ECO:0000256" key="5">
    <source>
        <dbReference type="ARBA" id="ARBA00023187"/>
    </source>
</evidence>
<keyword evidence="6 7" id="KW-0539">Nucleus</keyword>
<gene>
    <name evidence="9" type="ORF">PENTCL1PPCAC_1592</name>
</gene>
<feature type="region of interest" description="Disordered" evidence="8">
    <location>
        <begin position="192"/>
        <end position="339"/>
    </location>
</feature>
<reference evidence="9" key="1">
    <citation type="submission" date="2023-10" db="EMBL/GenBank/DDBJ databases">
        <title>Genome assembly of Pristionchus species.</title>
        <authorList>
            <person name="Yoshida K."/>
            <person name="Sommer R.J."/>
        </authorList>
    </citation>
    <scope>NUCLEOTIDE SEQUENCE</scope>
    <source>
        <strain evidence="9">RS0144</strain>
    </source>
</reference>
<dbReference type="GO" id="GO:0005681">
    <property type="term" value="C:spliceosomal complex"/>
    <property type="evidence" value="ECO:0007669"/>
    <property type="project" value="UniProtKB-KW"/>
</dbReference>
<dbReference type="AlphaFoldDB" id="A0AAV5SA40"/>
<evidence type="ECO:0000256" key="8">
    <source>
        <dbReference type="SAM" id="MobiDB-lite"/>
    </source>
</evidence>
<feature type="compositionally biased region" description="Basic and acidic residues" evidence="8">
    <location>
        <begin position="205"/>
        <end position="214"/>
    </location>
</feature>
<keyword evidence="10" id="KW-1185">Reference proteome</keyword>
<keyword evidence="4 7" id="KW-0747">Spliceosome</keyword>
<dbReference type="Proteomes" id="UP001432027">
    <property type="component" value="Unassembled WGS sequence"/>
</dbReference>
<evidence type="ECO:0000256" key="6">
    <source>
        <dbReference type="ARBA" id="ARBA00023242"/>
    </source>
</evidence>
<evidence type="ECO:0000256" key="2">
    <source>
        <dbReference type="ARBA" id="ARBA00006164"/>
    </source>
</evidence>
<evidence type="ECO:0000313" key="9">
    <source>
        <dbReference type="EMBL" id="GMS79417.1"/>
    </source>
</evidence>
<evidence type="ECO:0000256" key="3">
    <source>
        <dbReference type="ARBA" id="ARBA00022664"/>
    </source>
</evidence>
<comment type="function">
    <text evidence="7">Required for pre-mRNA splicing.</text>
</comment>
<name>A0AAV5SA40_9BILA</name>
<keyword evidence="3 7" id="KW-0507">mRNA processing</keyword>
<dbReference type="Pfam" id="PF03371">
    <property type="entry name" value="PRP38"/>
    <property type="match status" value="1"/>
</dbReference>
<organism evidence="9 10">
    <name type="scientific">Pristionchus entomophagus</name>
    <dbReference type="NCBI Taxonomy" id="358040"/>
    <lineage>
        <taxon>Eukaryota</taxon>
        <taxon>Metazoa</taxon>
        <taxon>Ecdysozoa</taxon>
        <taxon>Nematoda</taxon>
        <taxon>Chromadorea</taxon>
        <taxon>Rhabditida</taxon>
        <taxon>Rhabditina</taxon>
        <taxon>Diplogasteromorpha</taxon>
        <taxon>Diplogasteroidea</taxon>
        <taxon>Neodiplogasteridae</taxon>
        <taxon>Pristionchus</taxon>
    </lineage>
</organism>
<feature type="compositionally biased region" description="Basic and acidic residues" evidence="8">
    <location>
        <begin position="243"/>
        <end position="339"/>
    </location>
</feature>
<evidence type="ECO:0000313" key="10">
    <source>
        <dbReference type="Proteomes" id="UP001432027"/>
    </source>
</evidence>